<evidence type="ECO:0000313" key="3">
    <source>
        <dbReference type="EMBL" id="BBH90567.1"/>
    </source>
</evidence>
<feature type="transmembrane region" description="Helical" evidence="2">
    <location>
        <begin position="91"/>
        <end position="110"/>
    </location>
</feature>
<dbReference type="AlphaFoldDB" id="A0A455SQ99"/>
<feature type="transmembrane region" description="Helical" evidence="2">
    <location>
        <begin position="164"/>
        <end position="187"/>
    </location>
</feature>
<evidence type="ECO:0000256" key="1">
    <source>
        <dbReference type="SAM" id="MobiDB-lite"/>
    </source>
</evidence>
<evidence type="ECO:0000256" key="2">
    <source>
        <dbReference type="SAM" id="Phobius"/>
    </source>
</evidence>
<keyword evidence="2" id="KW-0812">Transmembrane</keyword>
<keyword evidence="2" id="KW-1133">Transmembrane helix</keyword>
<reference evidence="3" key="1">
    <citation type="submission" date="2018-12" db="EMBL/GenBank/DDBJ databases">
        <title>Novel natural products biosynthetic potential of the class Ktedonobacteria.</title>
        <authorList>
            <person name="Zheng Y."/>
            <person name="Saitou A."/>
            <person name="Wang C.M."/>
            <person name="Toyoda A."/>
            <person name="Minakuchi Y."/>
            <person name="Sekiguchi Y."/>
            <person name="Ueda K."/>
            <person name="Takano H."/>
            <person name="Sakai Y."/>
            <person name="Yokota A."/>
            <person name="Yabe S."/>
        </authorList>
    </citation>
    <scope>NUCLEOTIDE SEQUENCE</scope>
    <source>
        <strain evidence="3">COM3</strain>
    </source>
</reference>
<feature type="region of interest" description="Disordered" evidence="1">
    <location>
        <begin position="1"/>
        <end position="23"/>
    </location>
</feature>
<gene>
    <name evidence="3" type="ORF">KTC_53180</name>
</gene>
<organism evidence="3">
    <name type="scientific">Thermosporothrix sp. COM3</name>
    <dbReference type="NCBI Taxonomy" id="2490863"/>
    <lineage>
        <taxon>Bacteria</taxon>
        <taxon>Bacillati</taxon>
        <taxon>Chloroflexota</taxon>
        <taxon>Ktedonobacteria</taxon>
        <taxon>Ktedonobacterales</taxon>
        <taxon>Thermosporotrichaceae</taxon>
        <taxon>Thermosporothrix</taxon>
    </lineage>
</organism>
<name>A0A455SQ99_9CHLR</name>
<proteinExistence type="predicted"/>
<accession>A0A455SQ99</accession>
<keyword evidence="2" id="KW-0472">Membrane</keyword>
<dbReference type="EMBL" id="AP019376">
    <property type="protein sequence ID" value="BBH90567.1"/>
    <property type="molecule type" value="Genomic_DNA"/>
</dbReference>
<sequence length="196" mass="22779">MQSAEQSWWDREPPEQQDAIRQQRKRRQQAYTKIQWARRQQRQKQWSYIRLMLITIIALWLPSMLMPISPLSLLLGILWPSIFSKTISGGAYVWLAVISLVQATSMFFYWRHFIVASQHPNSNEGFTAGCTVPFFTSLLIFGFTAILVTFFYPLLGADFPGYAFQLSCMNIFLAPVLILLGTILAEIERRSRKTHR</sequence>
<protein>
    <submittedName>
        <fullName evidence="3">Uncharacterized protein</fullName>
    </submittedName>
</protein>
<feature type="transmembrane region" description="Helical" evidence="2">
    <location>
        <begin position="48"/>
        <end position="79"/>
    </location>
</feature>
<feature type="transmembrane region" description="Helical" evidence="2">
    <location>
        <begin position="131"/>
        <end position="152"/>
    </location>
</feature>